<reference evidence="2" key="1">
    <citation type="journal article" date="2019" name="Int. J. Syst. Evol. Microbiol.">
        <title>The Global Catalogue of Microorganisms (GCM) 10K type strain sequencing project: providing services to taxonomists for standard genome sequencing and annotation.</title>
        <authorList>
            <consortium name="The Broad Institute Genomics Platform"/>
            <consortium name="The Broad Institute Genome Sequencing Center for Infectious Disease"/>
            <person name="Wu L."/>
            <person name="Ma J."/>
        </authorList>
    </citation>
    <scope>NUCLEOTIDE SEQUENCE [LARGE SCALE GENOMIC DNA]</scope>
    <source>
        <strain evidence="2">CGMCC 1.15399</strain>
    </source>
</reference>
<dbReference type="RefSeq" id="WP_219527480.1">
    <property type="nucleotide sequence ID" value="NZ_JAHKRM010000002.1"/>
</dbReference>
<evidence type="ECO:0000313" key="2">
    <source>
        <dbReference type="Proteomes" id="UP001597097"/>
    </source>
</evidence>
<dbReference type="Proteomes" id="UP001597097">
    <property type="component" value="Unassembled WGS sequence"/>
</dbReference>
<name>A0ABW4GWG1_9ACTN</name>
<evidence type="ECO:0008006" key="3">
    <source>
        <dbReference type="Google" id="ProtNLM"/>
    </source>
</evidence>
<proteinExistence type="predicted"/>
<accession>A0ABW4GWG1</accession>
<organism evidence="1 2">
    <name type="scientific">Nonomuraea guangzhouensis</name>
    <dbReference type="NCBI Taxonomy" id="1291555"/>
    <lineage>
        <taxon>Bacteria</taxon>
        <taxon>Bacillati</taxon>
        <taxon>Actinomycetota</taxon>
        <taxon>Actinomycetes</taxon>
        <taxon>Streptosporangiales</taxon>
        <taxon>Streptosporangiaceae</taxon>
        <taxon>Nonomuraea</taxon>
    </lineage>
</organism>
<gene>
    <name evidence="1" type="ORF">ACFSJ0_57135</name>
</gene>
<comment type="caution">
    <text evidence="1">The sequence shown here is derived from an EMBL/GenBank/DDBJ whole genome shotgun (WGS) entry which is preliminary data.</text>
</comment>
<sequence length="58" mass="6197">MATTSTVVISNDSDLRFPIEQVRQHVPVGLVNPSGNYLAGALRGQAADGVGRHWPPGW</sequence>
<dbReference type="EMBL" id="JBHUCM010000067">
    <property type="protein sequence ID" value="MFD1546656.1"/>
    <property type="molecule type" value="Genomic_DNA"/>
</dbReference>
<protein>
    <recommendedName>
        <fullName evidence="3">NYN domain-containing protein</fullName>
    </recommendedName>
</protein>
<keyword evidence="2" id="KW-1185">Reference proteome</keyword>
<evidence type="ECO:0000313" key="1">
    <source>
        <dbReference type="EMBL" id="MFD1546656.1"/>
    </source>
</evidence>